<accession>A0A7X2ZAW0</accession>
<reference evidence="11 12" key="1">
    <citation type="submission" date="2019-11" db="EMBL/GenBank/DDBJ databases">
        <title>Draft genome sequences of five Paenibacillus species of dairy origin.</title>
        <authorList>
            <person name="Olajide A.M."/>
            <person name="Chen S."/>
            <person name="Lapointe G."/>
        </authorList>
    </citation>
    <scope>NUCLEOTIDE SEQUENCE [LARGE SCALE GENOMIC DNA]</scope>
    <source>
        <strain evidence="11 12">2CS3</strain>
    </source>
</reference>
<evidence type="ECO:0000256" key="1">
    <source>
        <dbReference type="ARBA" id="ARBA00001947"/>
    </source>
</evidence>
<proteinExistence type="inferred from homology"/>
<dbReference type="InterPro" id="IPR036779">
    <property type="entry name" value="LysM_dom_sf"/>
</dbReference>
<dbReference type="InterPro" id="IPR000834">
    <property type="entry name" value="Peptidase_M14"/>
</dbReference>
<dbReference type="PANTHER" id="PTHR11705">
    <property type="entry name" value="PROTEASE FAMILY M14 CARBOXYPEPTIDASE A,B"/>
    <property type="match status" value="1"/>
</dbReference>
<evidence type="ECO:0000256" key="6">
    <source>
        <dbReference type="ARBA" id="ARBA00023049"/>
    </source>
</evidence>
<evidence type="ECO:0000256" key="2">
    <source>
        <dbReference type="ARBA" id="ARBA00005988"/>
    </source>
</evidence>
<evidence type="ECO:0000256" key="7">
    <source>
        <dbReference type="PROSITE-ProRule" id="PRU01379"/>
    </source>
</evidence>
<evidence type="ECO:0000256" key="4">
    <source>
        <dbReference type="ARBA" id="ARBA00022801"/>
    </source>
</evidence>
<evidence type="ECO:0000256" key="8">
    <source>
        <dbReference type="SAM" id="MobiDB-lite"/>
    </source>
</evidence>
<name>A0A7X2ZAW0_9BACL</name>
<dbReference type="CDD" id="cd06229">
    <property type="entry name" value="M14_Endopeptidase_I"/>
    <property type="match status" value="1"/>
</dbReference>
<evidence type="ECO:0000313" key="12">
    <source>
        <dbReference type="Proteomes" id="UP000450917"/>
    </source>
</evidence>
<gene>
    <name evidence="11" type="ORF">GNP93_12360</name>
</gene>
<dbReference type="PROSITE" id="PS51782">
    <property type="entry name" value="LYSM"/>
    <property type="match status" value="2"/>
</dbReference>
<keyword evidence="12" id="KW-1185">Reference proteome</keyword>
<dbReference type="GO" id="GO:0004181">
    <property type="term" value="F:metallocarboxypeptidase activity"/>
    <property type="evidence" value="ECO:0007669"/>
    <property type="project" value="InterPro"/>
</dbReference>
<keyword evidence="6" id="KW-0482">Metalloprotease</keyword>
<dbReference type="SUPFAM" id="SSF54106">
    <property type="entry name" value="LysM domain"/>
    <property type="match status" value="2"/>
</dbReference>
<protein>
    <submittedName>
        <fullName evidence="11">LysM peptidoglycan-binding domain-containing protein</fullName>
    </submittedName>
</protein>
<comment type="cofactor">
    <cofactor evidence="1">
        <name>Zn(2+)</name>
        <dbReference type="ChEBI" id="CHEBI:29105"/>
    </cofactor>
</comment>
<dbReference type="RefSeq" id="WP_155614757.1">
    <property type="nucleotide sequence ID" value="NZ_WNZX01000009.1"/>
</dbReference>
<feature type="domain" description="LysM" evidence="9">
    <location>
        <begin position="3"/>
        <end position="48"/>
    </location>
</feature>
<dbReference type="CDD" id="cd00118">
    <property type="entry name" value="LysM"/>
    <property type="match status" value="2"/>
</dbReference>
<comment type="similarity">
    <text evidence="2 7">Belongs to the peptidase M14 family.</text>
</comment>
<dbReference type="AlphaFoldDB" id="A0A7X2ZAW0"/>
<dbReference type="Proteomes" id="UP000450917">
    <property type="component" value="Unassembled WGS sequence"/>
</dbReference>
<dbReference type="Gene3D" id="3.40.630.10">
    <property type="entry name" value="Zn peptidases"/>
    <property type="match status" value="1"/>
</dbReference>
<organism evidence="11 12">
    <name type="scientific">Paenibacillus validus</name>
    <dbReference type="NCBI Taxonomy" id="44253"/>
    <lineage>
        <taxon>Bacteria</taxon>
        <taxon>Bacillati</taxon>
        <taxon>Bacillota</taxon>
        <taxon>Bacilli</taxon>
        <taxon>Bacillales</taxon>
        <taxon>Paenibacillaceae</taxon>
        <taxon>Paenibacillus</taxon>
    </lineage>
</organism>
<feature type="domain" description="Peptidase M14" evidence="10">
    <location>
        <begin position="111"/>
        <end position="400"/>
    </location>
</feature>
<keyword evidence="3" id="KW-0645">Protease</keyword>
<dbReference type="EMBL" id="WNZX01000009">
    <property type="protein sequence ID" value="MUG71462.1"/>
    <property type="molecule type" value="Genomic_DNA"/>
</dbReference>
<dbReference type="Pfam" id="PF00246">
    <property type="entry name" value="Peptidase_M14"/>
    <property type="match status" value="1"/>
</dbReference>
<feature type="region of interest" description="Disordered" evidence="8">
    <location>
        <begin position="265"/>
        <end position="292"/>
    </location>
</feature>
<dbReference type="InterPro" id="IPR034274">
    <property type="entry name" value="ENP1_M14_CPD"/>
</dbReference>
<dbReference type="Pfam" id="PF01476">
    <property type="entry name" value="LysM"/>
    <property type="match status" value="2"/>
</dbReference>
<dbReference type="GO" id="GO:0008270">
    <property type="term" value="F:zinc ion binding"/>
    <property type="evidence" value="ECO:0007669"/>
    <property type="project" value="InterPro"/>
</dbReference>
<evidence type="ECO:0000256" key="5">
    <source>
        <dbReference type="ARBA" id="ARBA00022833"/>
    </source>
</evidence>
<dbReference type="Gene3D" id="3.10.350.10">
    <property type="entry name" value="LysM domain"/>
    <property type="match status" value="2"/>
</dbReference>
<dbReference type="InterPro" id="IPR018392">
    <property type="entry name" value="LysM"/>
</dbReference>
<dbReference type="GO" id="GO:0006508">
    <property type="term" value="P:proteolysis"/>
    <property type="evidence" value="ECO:0007669"/>
    <property type="project" value="UniProtKB-KW"/>
</dbReference>
<dbReference type="PROSITE" id="PS52035">
    <property type="entry name" value="PEPTIDASE_M14"/>
    <property type="match status" value="1"/>
</dbReference>
<evidence type="ECO:0000256" key="3">
    <source>
        <dbReference type="ARBA" id="ARBA00022670"/>
    </source>
</evidence>
<feature type="domain" description="LysM" evidence="9">
    <location>
        <begin position="54"/>
        <end position="98"/>
    </location>
</feature>
<feature type="active site" description="Proton donor/acceptor" evidence="7">
    <location>
        <position position="370"/>
    </location>
</feature>
<sequence length="400" mass="44909">MTFPYVVRRGDTWERIAQRHGLQVQALIRANTELQKGGGLQPGCSVRIPNAPDCRYIVQAGDTLAALAGRFQIGLSDLMEANPDVNPRYLRIGQTVRLPVCKAGPIVDTTVPFGYQEMMRSLELLGYRYPFLEIGSIGQSVMGKDIPYVRIGCGMRHLHYNGSFHANEWVTSLLLMKFTEDYANACVQAQSFCGSDAGRLLEETSLWIVPMVNPDGVELVLHGADPDHPHAGQLLEWNGGSDDFSGWKANVRGVDLNDQFPAYWETERDRRDVPGPGPRDYTGPSPLSEPEASAMERFTRERDFRLVMAFHTQGREIYWNYRDYEPAESERIAQRFQQISGYAAVKLTGSDAGYKDWFIQTYGRPGFTIEAGYGVNPLPLSQFPIIYDELLPLLTEGLMV</sequence>
<evidence type="ECO:0000259" key="10">
    <source>
        <dbReference type="PROSITE" id="PS52035"/>
    </source>
</evidence>
<evidence type="ECO:0000313" key="11">
    <source>
        <dbReference type="EMBL" id="MUG71462.1"/>
    </source>
</evidence>
<dbReference type="PANTHER" id="PTHR11705:SF143">
    <property type="entry name" value="SLL0236 PROTEIN"/>
    <property type="match status" value="1"/>
</dbReference>
<evidence type="ECO:0000259" key="9">
    <source>
        <dbReference type="PROSITE" id="PS51782"/>
    </source>
</evidence>
<comment type="caution">
    <text evidence="11">The sequence shown here is derived from an EMBL/GenBank/DDBJ whole genome shotgun (WGS) entry which is preliminary data.</text>
</comment>
<dbReference type="GO" id="GO:0005615">
    <property type="term" value="C:extracellular space"/>
    <property type="evidence" value="ECO:0007669"/>
    <property type="project" value="TreeGrafter"/>
</dbReference>
<keyword evidence="4" id="KW-0378">Hydrolase</keyword>
<dbReference type="SUPFAM" id="SSF53187">
    <property type="entry name" value="Zn-dependent exopeptidases"/>
    <property type="match status" value="1"/>
</dbReference>
<dbReference type="SMART" id="SM00257">
    <property type="entry name" value="LysM"/>
    <property type="match status" value="2"/>
</dbReference>
<keyword evidence="5" id="KW-0862">Zinc</keyword>
<dbReference type="SMART" id="SM00631">
    <property type="entry name" value="Zn_pept"/>
    <property type="match status" value="1"/>
</dbReference>